<keyword evidence="4" id="KW-1185">Reference proteome</keyword>
<feature type="compositionally biased region" description="Basic and acidic residues" evidence="1">
    <location>
        <begin position="295"/>
        <end position="327"/>
    </location>
</feature>
<accession>A0A9P6KW83</accession>
<comment type="caution">
    <text evidence="3">The sequence shown here is derived from an EMBL/GenBank/DDBJ whole genome shotgun (WGS) entry which is preliminary data.</text>
</comment>
<feature type="region of interest" description="Disordered" evidence="1">
    <location>
        <begin position="295"/>
        <end position="368"/>
    </location>
</feature>
<name>A0A9P6KW83_9PLEO</name>
<feature type="region of interest" description="Disordered" evidence="1">
    <location>
        <begin position="20"/>
        <end position="89"/>
    </location>
</feature>
<feature type="compositionally biased region" description="Polar residues" evidence="1">
    <location>
        <begin position="962"/>
        <end position="972"/>
    </location>
</feature>
<dbReference type="Proteomes" id="UP000756921">
    <property type="component" value="Unassembled WGS sequence"/>
</dbReference>
<feature type="compositionally biased region" description="Polar residues" evidence="1">
    <location>
        <begin position="939"/>
        <end position="954"/>
    </location>
</feature>
<feature type="region of interest" description="Disordered" evidence="1">
    <location>
        <begin position="673"/>
        <end position="717"/>
    </location>
</feature>
<gene>
    <name evidence="3" type="ORF">PMIN01_00218</name>
</gene>
<dbReference type="PROSITE" id="PS00028">
    <property type="entry name" value="ZINC_FINGER_C2H2_1"/>
    <property type="match status" value="1"/>
</dbReference>
<feature type="region of interest" description="Disordered" evidence="1">
    <location>
        <begin position="788"/>
        <end position="898"/>
    </location>
</feature>
<feature type="compositionally biased region" description="Acidic residues" evidence="1">
    <location>
        <begin position="1188"/>
        <end position="1203"/>
    </location>
</feature>
<dbReference type="AlphaFoldDB" id="A0A9P6KW83"/>
<feature type="compositionally biased region" description="Low complexity" evidence="1">
    <location>
        <begin position="346"/>
        <end position="358"/>
    </location>
</feature>
<evidence type="ECO:0000259" key="2">
    <source>
        <dbReference type="PROSITE" id="PS00028"/>
    </source>
</evidence>
<feature type="compositionally biased region" description="Low complexity" evidence="1">
    <location>
        <begin position="1125"/>
        <end position="1135"/>
    </location>
</feature>
<evidence type="ECO:0000313" key="4">
    <source>
        <dbReference type="Proteomes" id="UP000756921"/>
    </source>
</evidence>
<evidence type="ECO:0000313" key="3">
    <source>
        <dbReference type="EMBL" id="KAF9740679.1"/>
    </source>
</evidence>
<feature type="compositionally biased region" description="Polar residues" evidence="1">
    <location>
        <begin position="156"/>
        <end position="189"/>
    </location>
</feature>
<dbReference type="OrthoDB" id="5424797at2759"/>
<feature type="compositionally biased region" description="Basic and acidic residues" evidence="1">
    <location>
        <begin position="683"/>
        <end position="692"/>
    </location>
</feature>
<feature type="region of interest" description="Disordered" evidence="1">
    <location>
        <begin position="402"/>
        <end position="442"/>
    </location>
</feature>
<sequence length="1203" mass="131357">MASNNYNSYNYPYQQSSAQQYSGYQTAPAINNAPQSSRQYQSTPATSHASDYMSYQAQSYNNQSGGYGGAQDNNWGGSSYGGNRETTSRAAEVLRNMSNTAYTPSNATPTSQAAFTATNAPTHRYSSNAPQGQSHQPSKPHATPSTYGQLQARPRSVNSNRGHTATSRGLPSPAMTTGHPSQRASTTFHQQPQRSASPAQPPATSARGAAISAASQYNDYSNRQLPSIDATRSGPAAASPSYNHGDNQTPTPTLQAPAINATESYNQSAITVDPMAVYDPWPEYQRKQEALRAQKAVEDATRAEEDRIAEEARKEDEKKKEEERRQQEEEERSLQAKQSKQKSRKSQQPAVAEASSGTSAGGAEDGTMSDAMEAEIRALMAKMREFNSKDPAMLARIWEEERRAKAPKSPTAPAKPAPQATPVAQPAQASTPQVVNQRKKLPAARESSAAAIAKPATLIATQHAVRPAVPAAVTSTRAGGHTIWPPEKKTTLASAAAAYLNGQNPQMPVYAEHILEMLDGNPSYIELCEHLENRGIKLDRAAFARSLLTAVPDVNSMSRAKTAQIPNSGAVAPSVPVAPPAVMKRDIVTPATSIANYPSAAPSPTNLAFPDSHPSTAPISALVAEMVPIKPELKRPANKEEAARKREFSDLIDLTLADEDEIEPLPKRTQVASISSFTPSRHTPPDHMDVNEGPHFSGSAQYSPHSAIHQPVPPASHARDLRHADIVEPLDRNKALRRNTYNIKTIARDVLLACGRHPEQRQLNQHLEALRATLPQVHQDADLSTVRWDLIDPGKPPRGYFRDSTQRFADDDDDEDEWDEEGDDKRRGLSLKSLESTNHQKVQAPPLAEAVNPFKQKKRIGRPPRNSFGPDQTTEPSTPARPAPKTMSASAPRAGSAGVGYSAFRSATQYDAYGNPMPKKRGRPVGWRKNIHGSAQAQATLNPNGFTGPRQLQVQPAKPSALRNSIPRNNGNEPIRIDSRSPSAPNKTNRYQSFKCKWQGCKAELHNLDTLKKHIFKVHRNSLNTSGFVECHWADCATEVANQDAMRFEQHTPKSFTTIANWMHHLEQLHFSPLSWELGDGPASGVSDATDSEAYLSDTHGRRVTPKLTPRLEYLESSRVDTPDRSGAPGPSAPRGRGRPPKHDVQQEAMAIQQRIVAQKKRIGGPGMDRGGATLVNEKRRKGFVENHDEEELVDAEDEMRRG</sequence>
<dbReference type="InterPro" id="IPR013087">
    <property type="entry name" value="Znf_C2H2_type"/>
</dbReference>
<dbReference type="SMART" id="SM00384">
    <property type="entry name" value="AT_hook"/>
    <property type="match status" value="3"/>
</dbReference>
<feature type="compositionally biased region" description="Polar residues" evidence="1">
    <location>
        <begin position="240"/>
        <end position="254"/>
    </location>
</feature>
<feature type="compositionally biased region" description="Low complexity" evidence="1">
    <location>
        <begin position="190"/>
        <end position="211"/>
    </location>
</feature>
<organism evidence="3 4">
    <name type="scientific">Paraphaeosphaeria minitans</name>
    <dbReference type="NCBI Taxonomy" id="565426"/>
    <lineage>
        <taxon>Eukaryota</taxon>
        <taxon>Fungi</taxon>
        <taxon>Dikarya</taxon>
        <taxon>Ascomycota</taxon>
        <taxon>Pezizomycotina</taxon>
        <taxon>Dothideomycetes</taxon>
        <taxon>Pleosporomycetidae</taxon>
        <taxon>Pleosporales</taxon>
        <taxon>Massarineae</taxon>
        <taxon>Didymosphaeriaceae</taxon>
        <taxon>Paraphaeosphaeria</taxon>
    </lineage>
</organism>
<feature type="region of interest" description="Disordered" evidence="1">
    <location>
        <begin position="1114"/>
        <end position="1203"/>
    </location>
</feature>
<dbReference type="GO" id="GO:0003677">
    <property type="term" value="F:DNA binding"/>
    <property type="evidence" value="ECO:0007669"/>
    <property type="project" value="InterPro"/>
</dbReference>
<feature type="region of interest" description="Disordered" evidence="1">
    <location>
        <begin position="939"/>
        <end position="988"/>
    </location>
</feature>
<feature type="compositionally biased region" description="Basic and acidic residues" evidence="1">
    <location>
        <begin position="1114"/>
        <end position="1124"/>
    </location>
</feature>
<feature type="compositionally biased region" description="Polar residues" evidence="1">
    <location>
        <begin position="28"/>
        <end position="64"/>
    </location>
</feature>
<proteinExistence type="predicted"/>
<reference evidence="3" key="1">
    <citation type="journal article" date="2020" name="Mol. Plant Microbe Interact.">
        <title>Genome Sequence of the Biocontrol Agent Coniothyrium minitans strain Conio (IMI 134523).</title>
        <authorList>
            <person name="Patel D."/>
            <person name="Shittu T.A."/>
            <person name="Baroncelli R."/>
            <person name="Muthumeenakshi S."/>
            <person name="Osborne T.H."/>
            <person name="Janganan T.K."/>
            <person name="Sreenivasaprasad S."/>
        </authorList>
    </citation>
    <scope>NUCLEOTIDE SEQUENCE</scope>
    <source>
        <strain evidence="3">Conio</strain>
    </source>
</reference>
<feature type="compositionally biased region" description="Low complexity" evidence="1">
    <location>
        <begin position="407"/>
        <end position="435"/>
    </location>
</feature>
<protein>
    <submittedName>
        <fullName evidence="3">C2H2 finger domain-containing protein</fullName>
    </submittedName>
</protein>
<feature type="domain" description="C2H2-type" evidence="2">
    <location>
        <begin position="996"/>
        <end position="1019"/>
    </location>
</feature>
<dbReference type="InterPro" id="IPR017956">
    <property type="entry name" value="AT_hook_DNA-bd_motif"/>
</dbReference>
<dbReference type="EMBL" id="WJXW01000001">
    <property type="protein sequence ID" value="KAF9740679.1"/>
    <property type="molecule type" value="Genomic_DNA"/>
</dbReference>
<feature type="compositionally biased region" description="Acidic residues" evidence="1">
    <location>
        <begin position="810"/>
        <end position="822"/>
    </location>
</feature>
<feature type="compositionally biased region" description="Basic and acidic residues" evidence="1">
    <location>
        <begin position="800"/>
        <end position="809"/>
    </location>
</feature>
<feature type="compositionally biased region" description="Polar residues" evidence="1">
    <location>
        <begin position="122"/>
        <end position="149"/>
    </location>
</feature>
<evidence type="ECO:0000256" key="1">
    <source>
        <dbReference type="SAM" id="MobiDB-lite"/>
    </source>
</evidence>
<feature type="region of interest" description="Disordered" evidence="1">
    <location>
        <begin position="225"/>
        <end position="257"/>
    </location>
</feature>
<feature type="region of interest" description="Disordered" evidence="1">
    <location>
        <begin position="122"/>
        <end position="211"/>
    </location>
</feature>